<dbReference type="EMBL" id="WJQU01000797">
    <property type="protein sequence ID" value="KAJ6634250.1"/>
    <property type="molecule type" value="Genomic_DNA"/>
</dbReference>
<evidence type="ECO:0000256" key="1">
    <source>
        <dbReference type="SAM" id="Coils"/>
    </source>
</evidence>
<feature type="coiled-coil region" evidence="1">
    <location>
        <begin position="802"/>
        <end position="829"/>
    </location>
</feature>
<sequence>MYQQISISSIFLSLLIYSNYAEEVLIQIVVKKPINTVSDRYVSFSMDPGHLLDLYLTPNKLASTTILAQNLGSAYIKINGGKSTEFTLDDKSIPSKLNQIRILPADWQALHQWIKKTNLKAIVTLPYSSTDWSPRNVMNILGISHRLGVSDCLWQLGSELNSTNTIIDYVDDLSTFKTIVDTFRKNGRHWDVKGADITTGCKVDEAHLYAELSKHISVANGWTQSMDYNSPENDATKFFHTDPTLRSLLRTRVPVWLNVPQTFQSSTSAFCLRECELRGIHWANILGVSAQNGFKVVFQNIDKSEVMNPSLSYYVSLLHKKIMGGKVFDTKVLNGNSLSPKFFTHCTRNVSGSFSVMGVNPADYKTTISTKLPSKYTGLQVYKYVLNVQDGQISFNGIRVNISTELHPIVKIKKPNRLTTFTLPPRSVGFWVFPLANLKQCSIPFDTNNVPSESDFELSPRTASEKLLQELISEIVQIDETKNEIKRTKRHAVVKKDSKHMHRVKRNANPGYETRRAATLFKKFSDEAAKKSFGPLTQPKLRVRRQINSLNINNNYNNRFNNLFKTFDLPQPTKLRMAKFWNLPPPTQKTLQQNPEAIPPVTSTIHDVYSVHPSEQIFKSAENPELPTGDVFFEVGEERNMDYVEFDGKSDKLTQSQQQHTKTAVDEKFVDVDAAQGPAGVPDHMQDFYMKAKGTKLTTPEISPYSELWESDAYQKPPPPQSDDNNRFIGQPHNPEQNIDLIVKELPPTWRQNKENLMKAKNSLNSIYMSDGDRASSINVNLPTRQYDMDEDGFFVSKRKKRSISSNLNDEIENKVNNLKKEKVTNNKEVADEYEDVLSKTGDKIHFLEKITKIVESLEKIDDIGKYKNIDKLTSDIKELENFLLKKNAKLGVLKPKTKNTRKEIRRKCKILSVNLEHQCLKENDFYPSRLINLPSKNSKSPSRVRRQTMISPSSWENDNPNLILKEIYSANEFNDFVPSISFKRSMPYDDRDDDEREGYVEKVSVLQRLPESFNSDKVIQVAVERGPDPVAINLEDEAINNGLDEDEEFVEKVAVLQSLPESFISEKIMQVAGAETPVPLSTDTNLGDQVIIDGVEENEKVQEYETPKFMKKISNSVQDWMNVVERHVSGWWHLMS</sequence>
<feature type="signal peptide" evidence="3">
    <location>
        <begin position="1"/>
        <end position="21"/>
    </location>
</feature>
<dbReference type="Gene3D" id="3.20.20.80">
    <property type="entry name" value="Glycosidases"/>
    <property type="match status" value="1"/>
</dbReference>
<dbReference type="PANTHER" id="PTHR46145">
    <property type="entry name" value="HEPARANASE"/>
    <property type="match status" value="1"/>
</dbReference>
<reference evidence="5" key="1">
    <citation type="submission" date="2022-07" db="EMBL/GenBank/DDBJ databases">
        <authorList>
            <person name="Trinca V."/>
            <person name="Uliana J.V.C."/>
            <person name="Torres T.T."/>
            <person name="Ward R.J."/>
            <person name="Monesi N."/>
        </authorList>
    </citation>
    <scope>NUCLEOTIDE SEQUENCE</scope>
    <source>
        <strain evidence="5">HSMRA1968</strain>
        <tissue evidence="5">Whole embryos</tissue>
    </source>
</reference>
<dbReference type="GO" id="GO:0031012">
    <property type="term" value="C:extracellular matrix"/>
    <property type="evidence" value="ECO:0007669"/>
    <property type="project" value="TreeGrafter"/>
</dbReference>
<comment type="caution">
    <text evidence="5">The sequence shown here is derived from an EMBL/GenBank/DDBJ whole genome shotgun (WGS) entry which is preliminary data.</text>
</comment>
<keyword evidence="3" id="KW-0732">Signal</keyword>
<accession>A0A9Q0MVM4</accession>
<dbReference type="PANTHER" id="PTHR46145:SF4">
    <property type="entry name" value="HEPARANASE"/>
    <property type="match status" value="1"/>
</dbReference>
<evidence type="ECO:0000313" key="6">
    <source>
        <dbReference type="Proteomes" id="UP001151699"/>
    </source>
</evidence>
<keyword evidence="6" id="KW-1185">Reference proteome</keyword>
<keyword evidence="1" id="KW-0175">Coiled coil</keyword>
<protein>
    <submittedName>
        <fullName evidence="5">Heparanase</fullName>
    </submittedName>
</protein>
<name>A0A9Q0MVM4_9DIPT</name>
<dbReference type="EMBL" id="WJQU01000003">
    <property type="protein sequence ID" value="KAJ6637944.1"/>
    <property type="molecule type" value="Genomic_DNA"/>
</dbReference>
<proteinExistence type="predicted"/>
<dbReference type="GO" id="GO:0005615">
    <property type="term" value="C:extracellular space"/>
    <property type="evidence" value="ECO:0007669"/>
    <property type="project" value="TreeGrafter"/>
</dbReference>
<feature type="region of interest" description="Disordered" evidence="2">
    <location>
        <begin position="711"/>
        <end position="734"/>
    </location>
</feature>
<organism evidence="5 6">
    <name type="scientific">Pseudolycoriella hygida</name>
    <dbReference type="NCBI Taxonomy" id="35572"/>
    <lineage>
        <taxon>Eukaryota</taxon>
        <taxon>Metazoa</taxon>
        <taxon>Ecdysozoa</taxon>
        <taxon>Arthropoda</taxon>
        <taxon>Hexapoda</taxon>
        <taxon>Insecta</taxon>
        <taxon>Pterygota</taxon>
        <taxon>Neoptera</taxon>
        <taxon>Endopterygota</taxon>
        <taxon>Diptera</taxon>
        <taxon>Nematocera</taxon>
        <taxon>Sciaroidea</taxon>
        <taxon>Sciaridae</taxon>
        <taxon>Pseudolycoriella</taxon>
    </lineage>
</organism>
<dbReference type="AlphaFoldDB" id="A0A9Q0MVM4"/>
<evidence type="ECO:0000256" key="2">
    <source>
        <dbReference type="SAM" id="MobiDB-lite"/>
    </source>
</evidence>
<gene>
    <name evidence="5" type="primary">HPSE_1</name>
    <name evidence="4" type="synonym">HPSE_0</name>
    <name evidence="5" type="ORF">Bhyg_10675</name>
    <name evidence="4" type="ORF">Bhyg_17139</name>
</gene>
<feature type="chain" id="PRO_5040654050" evidence="3">
    <location>
        <begin position="22"/>
        <end position="1137"/>
    </location>
</feature>
<evidence type="ECO:0000313" key="5">
    <source>
        <dbReference type="EMBL" id="KAJ6637944.1"/>
    </source>
</evidence>
<evidence type="ECO:0000256" key="3">
    <source>
        <dbReference type="SAM" id="SignalP"/>
    </source>
</evidence>
<evidence type="ECO:0000313" key="4">
    <source>
        <dbReference type="EMBL" id="KAJ6634250.1"/>
    </source>
</evidence>
<dbReference type="Proteomes" id="UP001151699">
    <property type="component" value="Chromosome X"/>
</dbReference>
<dbReference type="OrthoDB" id="7736742at2759"/>